<dbReference type="InParanoid" id="A0A317ZI89"/>
<comment type="catalytic activity">
    <reaction evidence="6 7">
        <text>(2S)-2-hydroxy-3-oxobutyl phosphate + 5-amino-6-(D-ribitylamino)uracil = 6,7-dimethyl-8-(1-D-ribityl)lumazine + phosphate + 2 H2O + H(+)</text>
        <dbReference type="Rhea" id="RHEA:26152"/>
        <dbReference type="ChEBI" id="CHEBI:15377"/>
        <dbReference type="ChEBI" id="CHEBI:15378"/>
        <dbReference type="ChEBI" id="CHEBI:15934"/>
        <dbReference type="ChEBI" id="CHEBI:43474"/>
        <dbReference type="ChEBI" id="CHEBI:58201"/>
        <dbReference type="ChEBI" id="CHEBI:58830"/>
        <dbReference type="EC" id="2.5.1.78"/>
    </reaction>
</comment>
<dbReference type="HAMAP" id="MF_00178">
    <property type="entry name" value="Lumazine_synth"/>
    <property type="match status" value="1"/>
</dbReference>
<sequence length="159" mass="16588">MSLNTPSSKQIDGSSYSFAIVAARYNEELVDSLVRAAAATLEASGAAAPLVERAPGSAELPFAASLLAKSGQFDAIITIGMVIAGSTQHHKVIGESTAIALQELSIQSGLPIINGIIVAENQEQAAARAGTTINRGKEFAEAALEMAAYTEKWKTKQNQ</sequence>
<evidence type="ECO:0000256" key="6">
    <source>
        <dbReference type="ARBA" id="ARBA00048785"/>
    </source>
</evidence>
<feature type="binding site" evidence="7">
    <location>
        <begin position="81"/>
        <end position="83"/>
    </location>
    <ligand>
        <name>5-amino-6-(D-ribitylamino)uracil</name>
        <dbReference type="ChEBI" id="CHEBI:15934"/>
    </ligand>
</feature>
<dbReference type="InterPro" id="IPR002180">
    <property type="entry name" value="LS/RS"/>
</dbReference>
<evidence type="ECO:0000256" key="5">
    <source>
        <dbReference type="ARBA" id="ARBA00022679"/>
    </source>
</evidence>
<evidence type="ECO:0000313" key="8">
    <source>
        <dbReference type="EMBL" id="PXA05220.1"/>
    </source>
</evidence>
<evidence type="ECO:0000256" key="7">
    <source>
        <dbReference type="HAMAP-Rule" id="MF_00178"/>
    </source>
</evidence>
<dbReference type="GO" id="GO:0009349">
    <property type="term" value="C:riboflavin synthase complex"/>
    <property type="evidence" value="ECO:0007669"/>
    <property type="project" value="UniProtKB-UniRule"/>
</dbReference>
<dbReference type="NCBIfam" id="TIGR00114">
    <property type="entry name" value="lumazine-synth"/>
    <property type="match status" value="1"/>
</dbReference>
<dbReference type="AlphaFoldDB" id="A0A317ZI89"/>
<dbReference type="GO" id="GO:0009231">
    <property type="term" value="P:riboflavin biosynthetic process"/>
    <property type="evidence" value="ECO:0007669"/>
    <property type="project" value="UniProtKB-UniRule"/>
</dbReference>
<dbReference type="PANTHER" id="PTHR21058">
    <property type="entry name" value="6,7-DIMETHYL-8-RIBITYLLUMAZINE SYNTHASE DMRL SYNTHASE LUMAZINE SYNTHASE"/>
    <property type="match status" value="1"/>
</dbReference>
<name>A0A317ZI89_9BACT</name>
<evidence type="ECO:0000256" key="2">
    <source>
        <dbReference type="ARBA" id="ARBA00007424"/>
    </source>
</evidence>
<feature type="binding site" evidence="7">
    <location>
        <position position="128"/>
    </location>
    <ligand>
        <name>(2S)-2-hydroxy-3-oxobutyl phosphate</name>
        <dbReference type="ChEBI" id="CHEBI:58830"/>
    </ligand>
</feature>
<feature type="binding site" evidence="7">
    <location>
        <begin position="86"/>
        <end position="87"/>
    </location>
    <ligand>
        <name>(2S)-2-hydroxy-3-oxobutyl phosphate</name>
        <dbReference type="ChEBI" id="CHEBI:58830"/>
    </ligand>
</feature>
<dbReference type="PANTHER" id="PTHR21058:SF0">
    <property type="entry name" value="6,7-DIMETHYL-8-RIBITYLLUMAZINE SYNTHASE"/>
    <property type="match status" value="1"/>
</dbReference>
<dbReference type="EMBL" id="QHJQ01000002">
    <property type="protein sequence ID" value="PXA05220.1"/>
    <property type="molecule type" value="Genomic_DNA"/>
</dbReference>
<dbReference type="InterPro" id="IPR036467">
    <property type="entry name" value="LS/RS_sf"/>
</dbReference>
<keyword evidence="4 7" id="KW-0686">Riboflavin biosynthesis</keyword>
<feature type="active site" description="Proton donor" evidence="7">
    <location>
        <position position="89"/>
    </location>
</feature>
<dbReference type="UniPathway" id="UPA00275">
    <property type="reaction ID" value="UER00404"/>
</dbReference>
<organism evidence="8 9">
    <name type="scientific">Coraliomargarita sinensis</name>
    <dbReference type="NCBI Taxonomy" id="2174842"/>
    <lineage>
        <taxon>Bacteria</taxon>
        <taxon>Pseudomonadati</taxon>
        <taxon>Verrucomicrobiota</taxon>
        <taxon>Opitutia</taxon>
        <taxon>Puniceicoccales</taxon>
        <taxon>Coraliomargaritaceae</taxon>
        <taxon>Coraliomargarita</taxon>
    </lineage>
</organism>
<evidence type="ECO:0000256" key="1">
    <source>
        <dbReference type="ARBA" id="ARBA00004917"/>
    </source>
</evidence>
<dbReference type="OrthoDB" id="9809709at2"/>
<dbReference type="RefSeq" id="WP_110130221.1">
    <property type="nucleotide sequence ID" value="NZ_QHJQ01000002.1"/>
</dbReference>
<evidence type="ECO:0000256" key="3">
    <source>
        <dbReference type="ARBA" id="ARBA00012664"/>
    </source>
</evidence>
<keyword evidence="5 7" id="KW-0808">Transferase</keyword>
<comment type="caution">
    <text evidence="8">The sequence shown here is derived from an EMBL/GenBank/DDBJ whole genome shotgun (WGS) entry which is preliminary data.</text>
</comment>
<evidence type="ECO:0000313" key="9">
    <source>
        <dbReference type="Proteomes" id="UP000247099"/>
    </source>
</evidence>
<proteinExistence type="inferred from homology"/>
<comment type="function">
    <text evidence="7">Catalyzes the formation of 6,7-dimethyl-8-ribityllumazine by condensation of 5-amino-6-(D-ribitylamino)uracil with 3,4-dihydroxy-2-butanone 4-phosphate. This is the penultimate step in the biosynthesis of riboflavin.</text>
</comment>
<dbReference type="Pfam" id="PF00885">
    <property type="entry name" value="DMRL_synthase"/>
    <property type="match status" value="1"/>
</dbReference>
<dbReference type="EC" id="2.5.1.78" evidence="3 7"/>
<dbReference type="SUPFAM" id="SSF52121">
    <property type="entry name" value="Lumazine synthase"/>
    <property type="match status" value="1"/>
</dbReference>
<comment type="similarity">
    <text evidence="2 7">Belongs to the DMRL synthase family.</text>
</comment>
<protein>
    <recommendedName>
        <fullName evidence="3 7">6,7-dimethyl-8-ribityllumazine synthase</fullName>
        <shortName evidence="7">DMRL synthase</shortName>
        <shortName evidence="7">LS</shortName>
        <shortName evidence="7">Lumazine synthase</shortName>
        <ecNumber evidence="3 7">2.5.1.78</ecNumber>
    </recommendedName>
</protein>
<dbReference type="GO" id="GO:0000906">
    <property type="term" value="F:6,7-dimethyl-8-ribityllumazine synthase activity"/>
    <property type="evidence" value="ECO:0007669"/>
    <property type="project" value="UniProtKB-UniRule"/>
</dbReference>
<feature type="binding site" evidence="7">
    <location>
        <begin position="57"/>
        <end position="59"/>
    </location>
    <ligand>
        <name>5-amino-6-(D-ribitylamino)uracil</name>
        <dbReference type="ChEBI" id="CHEBI:15934"/>
    </ligand>
</feature>
<reference evidence="8 9" key="1">
    <citation type="submission" date="2018-05" db="EMBL/GenBank/DDBJ databases">
        <title>Coraliomargarita sinensis sp. nov., isolated from a marine solar saltern.</title>
        <authorList>
            <person name="Zhou L.Y."/>
        </authorList>
    </citation>
    <scope>NUCLEOTIDE SEQUENCE [LARGE SCALE GENOMIC DNA]</scope>
    <source>
        <strain evidence="8 9">WN38</strain>
    </source>
</reference>
<dbReference type="InterPro" id="IPR034964">
    <property type="entry name" value="LS"/>
</dbReference>
<dbReference type="Proteomes" id="UP000247099">
    <property type="component" value="Unassembled WGS sequence"/>
</dbReference>
<feature type="binding site" evidence="7">
    <location>
        <position position="114"/>
    </location>
    <ligand>
        <name>5-amino-6-(D-ribitylamino)uracil</name>
        <dbReference type="ChEBI" id="CHEBI:15934"/>
    </ligand>
</feature>
<dbReference type="Gene3D" id="3.40.50.960">
    <property type="entry name" value="Lumazine/riboflavin synthase"/>
    <property type="match status" value="1"/>
</dbReference>
<accession>A0A317ZI89</accession>
<comment type="pathway">
    <text evidence="1 7">Cofactor biosynthesis; riboflavin biosynthesis; riboflavin from 2-hydroxy-3-oxobutyl phosphate and 5-amino-6-(D-ribitylamino)uracil: step 1/2.</text>
</comment>
<dbReference type="FunCoup" id="A0A317ZI89">
    <property type="interactions" value="488"/>
</dbReference>
<gene>
    <name evidence="7 8" type="primary">ribH</name>
    <name evidence="8" type="ORF">DDZ13_04465</name>
</gene>
<keyword evidence="9" id="KW-1185">Reference proteome</keyword>
<feature type="binding site" evidence="7">
    <location>
        <position position="25"/>
    </location>
    <ligand>
        <name>5-amino-6-(D-ribitylamino)uracil</name>
        <dbReference type="ChEBI" id="CHEBI:15934"/>
    </ligand>
</feature>
<evidence type="ECO:0000256" key="4">
    <source>
        <dbReference type="ARBA" id="ARBA00022619"/>
    </source>
</evidence>
<dbReference type="CDD" id="cd09209">
    <property type="entry name" value="Lumazine_synthase-I"/>
    <property type="match status" value="1"/>
</dbReference>